<proteinExistence type="inferred from homology"/>
<keyword evidence="9" id="KW-0560">Oxidoreductase</keyword>
<dbReference type="GO" id="GO:0071949">
    <property type="term" value="F:FAD binding"/>
    <property type="evidence" value="ECO:0007669"/>
    <property type="project" value="InterPro"/>
</dbReference>
<dbReference type="AlphaFoldDB" id="A0A1I8IPK3"/>
<dbReference type="InterPro" id="IPR029320">
    <property type="entry name" value="Acyl-CoA_ox_N"/>
</dbReference>
<dbReference type="InterPro" id="IPR012258">
    <property type="entry name" value="Acyl-CoA_oxidase"/>
</dbReference>
<name>A0A1I8IPK3_9PLAT</name>
<accession>A0A1I8IPK3</accession>
<dbReference type="WBParaSite" id="maker-uti_cns_0015132-snap-gene-0.8-mRNA-1">
    <property type="protein sequence ID" value="maker-uti_cns_0015132-snap-gene-0.8-mRNA-1"/>
    <property type="gene ID" value="maker-uti_cns_0015132-snap-gene-0.8"/>
</dbReference>
<reference evidence="16" key="1">
    <citation type="submission" date="2016-11" db="UniProtKB">
        <authorList>
            <consortium name="WormBaseParasite"/>
        </authorList>
    </citation>
    <scope>IDENTIFICATION</scope>
</reference>
<evidence type="ECO:0000256" key="7">
    <source>
        <dbReference type="ARBA" id="ARBA00022827"/>
    </source>
</evidence>
<evidence type="ECO:0000256" key="5">
    <source>
        <dbReference type="ARBA" id="ARBA00022553"/>
    </source>
</evidence>
<dbReference type="PANTHER" id="PTHR10909:SF250">
    <property type="entry name" value="PEROXISOMAL ACYL-COENZYME A OXIDASE 1"/>
    <property type="match status" value="1"/>
</dbReference>
<evidence type="ECO:0000256" key="9">
    <source>
        <dbReference type="ARBA" id="ARBA00023002"/>
    </source>
</evidence>
<keyword evidence="11" id="KW-0576">Peroxisome</keyword>
<comment type="pathway">
    <text evidence="3">Lipid metabolism; peroxisomal fatty acid beta-oxidation.</text>
</comment>
<sequence length="824" mass="92465">GRPKKEFRAEAIARLAHVTHLNGTAVTDEERSAAERSLIRAHTIDLEIKNEPTDLAVAEAPDQLDSLLAKHGRLDALAKVDLRPTQSVSLVLRYGNQSRTCQLATNQLIREVKQKVCDQFNVEPSRVGLYYIDQGMVGAMGPELLNLPGRAFHSYRPEDVVQKVNPMLTEERAKASFPVEELTYILDGGKFNTEKRREIEELVTKDPNFEHPPIQFMTREQQYSLAVKKALLVQQRLKELDMLDDPYASYFFRRIAMPREVSPIGLHWVMFVPTLMGQCSDEQRERWLQRALNYEIIGTYAQTEMGHGTFLRGIETTATYDPSSQQFVLHSPTTTSIKWWPGGLGKTCNYAVVVAQLHTQGRCHGVHMFLVQLRDESTHRSLPGVVCGDIGPKMGYHTIDNGFLQLNSVRIPRENMLMRNAEVQPDGTYIRRVSNEKLTYGTMVFVRSLIVSDAARGISEAATIAVRYACVRRQGEPSSPGAPEPRLLDYPVHQYRLLTCVANCYGLWFASEVLRDLYFTVQPDVLEGRTERLPETHALSAGLKAVGSNRGAACVEECRRCCGGFGFSEASGLPKIYNDINPACTYEGENTVMLLQTGRHLLKCVERARRGEQLAPSDAYIRSRPTPQPKLAGGPLTADLLLGWLRWRSLSMLLEVSGRFNSFIEQRQAWADAFQAVSRRLTRCAEAHCILYVGQAFLDSAKAAENPKICGVLTSLCRLFLLNEVVSGAGDVQLSRSDLARCQDAIDSLLTELRPNAVALVEAFDLPDRMLCSVIGRYDGQVYEAMLQWARQSPLNATDVHESYELYTRQFLAGRSLAKLAYFH</sequence>
<keyword evidence="5" id="KW-0597">Phosphoprotein</keyword>
<dbReference type="FunFam" id="1.20.140.10:FF:000007">
    <property type="entry name" value="Acyl-coenzyme A oxidase"/>
    <property type="match status" value="1"/>
</dbReference>
<dbReference type="Gene3D" id="2.40.110.10">
    <property type="entry name" value="Butyryl-CoA Dehydrogenase, subunit A, domain 2"/>
    <property type="match status" value="1"/>
</dbReference>
<dbReference type="GO" id="GO:0033540">
    <property type="term" value="P:fatty acid beta-oxidation using acyl-CoA oxidase"/>
    <property type="evidence" value="ECO:0007669"/>
    <property type="project" value="TreeGrafter"/>
</dbReference>
<evidence type="ECO:0000256" key="2">
    <source>
        <dbReference type="ARBA" id="ARBA00004275"/>
    </source>
</evidence>
<dbReference type="SUPFAM" id="SSF56645">
    <property type="entry name" value="Acyl-CoA dehydrogenase NM domain-like"/>
    <property type="match status" value="1"/>
</dbReference>
<evidence type="ECO:0000256" key="6">
    <source>
        <dbReference type="ARBA" id="ARBA00022630"/>
    </source>
</evidence>
<dbReference type="GO" id="GO:0003997">
    <property type="term" value="F:acyl-CoA oxidase activity"/>
    <property type="evidence" value="ECO:0007669"/>
    <property type="project" value="InterPro"/>
</dbReference>
<keyword evidence="6" id="KW-0285">Flavoprotein</keyword>
<dbReference type="PANTHER" id="PTHR10909">
    <property type="entry name" value="ELECTRON TRANSPORT OXIDOREDUCTASE"/>
    <property type="match status" value="1"/>
</dbReference>
<evidence type="ECO:0000313" key="16">
    <source>
        <dbReference type="WBParaSite" id="maker-uti_cns_0015132-snap-gene-0.8-mRNA-1"/>
    </source>
</evidence>
<evidence type="ECO:0000259" key="13">
    <source>
        <dbReference type="Pfam" id="PF14749"/>
    </source>
</evidence>
<dbReference type="Proteomes" id="UP000095280">
    <property type="component" value="Unplaced"/>
</dbReference>
<feature type="domain" description="Acyl-coenzyme A oxidase N-terminal" evidence="13">
    <location>
        <begin position="179"/>
        <end position="297"/>
    </location>
</feature>
<evidence type="ECO:0000256" key="8">
    <source>
        <dbReference type="ARBA" id="ARBA00022832"/>
    </source>
</evidence>
<dbReference type="GO" id="GO:0055088">
    <property type="term" value="P:lipid homeostasis"/>
    <property type="evidence" value="ECO:0007669"/>
    <property type="project" value="TreeGrafter"/>
</dbReference>
<evidence type="ECO:0000256" key="4">
    <source>
        <dbReference type="ARBA" id="ARBA00006288"/>
    </source>
</evidence>
<dbReference type="FunFam" id="1.20.140.10:FF:000005">
    <property type="entry name" value="Acyl-coenzyme A oxidase"/>
    <property type="match status" value="1"/>
</dbReference>
<dbReference type="InterPro" id="IPR046373">
    <property type="entry name" value="Acyl-CoA_Oxase/DH_mid-dom_sf"/>
</dbReference>
<dbReference type="GO" id="GO:0005777">
    <property type="term" value="C:peroxisome"/>
    <property type="evidence" value="ECO:0007669"/>
    <property type="project" value="UniProtKB-SubCell"/>
</dbReference>
<dbReference type="InterPro" id="IPR009100">
    <property type="entry name" value="AcylCoA_DH/oxidase_NM_dom_sf"/>
</dbReference>
<dbReference type="SUPFAM" id="SSF47203">
    <property type="entry name" value="Acyl-CoA dehydrogenase C-terminal domain-like"/>
    <property type="match status" value="2"/>
</dbReference>
<dbReference type="InterPro" id="IPR002655">
    <property type="entry name" value="Acyl-CoA_oxidase_C"/>
</dbReference>
<keyword evidence="7" id="KW-0274">FAD</keyword>
<evidence type="ECO:0000259" key="12">
    <source>
        <dbReference type="Pfam" id="PF01756"/>
    </source>
</evidence>
<comment type="subcellular location">
    <subcellularLocation>
        <location evidence="2">Peroxisome</location>
    </subcellularLocation>
</comment>
<dbReference type="Pfam" id="PF01756">
    <property type="entry name" value="ACOX"/>
    <property type="match status" value="1"/>
</dbReference>
<keyword evidence="15" id="KW-1185">Reference proteome</keyword>
<organism evidence="15 16">
    <name type="scientific">Macrostomum lignano</name>
    <dbReference type="NCBI Taxonomy" id="282301"/>
    <lineage>
        <taxon>Eukaryota</taxon>
        <taxon>Metazoa</taxon>
        <taxon>Spiralia</taxon>
        <taxon>Lophotrochozoa</taxon>
        <taxon>Platyhelminthes</taxon>
        <taxon>Rhabditophora</taxon>
        <taxon>Macrostomorpha</taxon>
        <taxon>Macrostomida</taxon>
        <taxon>Macrostomidae</taxon>
        <taxon>Macrostomum</taxon>
    </lineage>
</organism>
<dbReference type="Pfam" id="PF22924">
    <property type="entry name" value="ACOX_C_alpha1"/>
    <property type="match status" value="1"/>
</dbReference>
<dbReference type="GO" id="GO:0005504">
    <property type="term" value="F:fatty acid binding"/>
    <property type="evidence" value="ECO:0007669"/>
    <property type="project" value="TreeGrafter"/>
</dbReference>
<evidence type="ECO:0000256" key="10">
    <source>
        <dbReference type="ARBA" id="ARBA00023098"/>
    </source>
</evidence>
<evidence type="ECO:0000313" key="15">
    <source>
        <dbReference type="Proteomes" id="UP000095280"/>
    </source>
</evidence>
<keyword evidence="10" id="KW-0443">Lipid metabolism</keyword>
<feature type="domain" description="Acyl-CoA oxidase C-alpha1" evidence="14">
    <location>
        <begin position="440"/>
        <end position="602"/>
    </location>
</feature>
<dbReference type="FunFam" id="2.40.110.10:FF:000003">
    <property type="entry name" value="Acyl-coenzyme A oxidase"/>
    <property type="match status" value="1"/>
</dbReference>
<feature type="domain" description="Acyl-CoA oxidase C-terminal" evidence="12">
    <location>
        <begin position="641"/>
        <end position="812"/>
    </location>
</feature>
<comment type="similarity">
    <text evidence="4">Belongs to the acyl-CoA oxidase family.</text>
</comment>
<evidence type="ECO:0000256" key="3">
    <source>
        <dbReference type="ARBA" id="ARBA00004846"/>
    </source>
</evidence>
<protein>
    <submittedName>
        <fullName evidence="16">Acyl-coenzyme A oxidase</fullName>
    </submittedName>
</protein>
<dbReference type="Gene3D" id="1.10.540.10">
    <property type="entry name" value="Acyl-CoA dehydrogenase/oxidase, N-terminal domain"/>
    <property type="match status" value="1"/>
</dbReference>
<evidence type="ECO:0000259" key="14">
    <source>
        <dbReference type="Pfam" id="PF22924"/>
    </source>
</evidence>
<dbReference type="Gene3D" id="1.20.140.10">
    <property type="entry name" value="Butyryl-CoA Dehydrogenase, subunit A, domain 3"/>
    <property type="match status" value="2"/>
</dbReference>
<keyword evidence="8" id="KW-0276">Fatty acid metabolism</keyword>
<dbReference type="InterPro" id="IPR055060">
    <property type="entry name" value="ACOX_C_alpha1"/>
</dbReference>
<dbReference type="InterPro" id="IPR036250">
    <property type="entry name" value="AcylCo_DH-like_C"/>
</dbReference>
<evidence type="ECO:0000256" key="11">
    <source>
        <dbReference type="ARBA" id="ARBA00023140"/>
    </source>
</evidence>
<evidence type="ECO:0000256" key="1">
    <source>
        <dbReference type="ARBA" id="ARBA00001974"/>
    </source>
</evidence>
<dbReference type="Pfam" id="PF14749">
    <property type="entry name" value="Acyl-CoA_ox_N"/>
    <property type="match status" value="1"/>
</dbReference>
<dbReference type="FunFam" id="1.10.540.10:FF:000006">
    <property type="entry name" value="Acyl-coenzyme A oxidase"/>
    <property type="match status" value="1"/>
</dbReference>
<dbReference type="InterPro" id="IPR037069">
    <property type="entry name" value="AcylCoA_DH/ox_N_sf"/>
</dbReference>
<comment type="cofactor">
    <cofactor evidence="1">
        <name>FAD</name>
        <dbReference type="ChEBI" id="CHEBI:57692"/>
    </cofactor>
</comment>